<dbReference type="SUPFAM" id="SSF53383">
    <property type="entry name" value="PLP-dependent transferases"/>
    <property type="match status" value="1"/>
</dbReference>
<dbReference type="Pfam" id="PF00202">
    <property type="entry name" value="Aminotran_3"/>
    <property type="match status" value="1"/>
</dbReference>
<reference evidence="4 5" key="1">
    <citation type="journal article" date="2023" name="IMA Fungus">
        <title>Comparative genomic study of the Penicillium genus elucidates a diverse pangenome and 15 lateral gene transfer events.</title>
        <authorList>
            <person name="Petersen C."/>
            <person name="Sorensen T."/>
            <person name="Nielsen M.R."/>
            <person name="Sondergaard T.E."/>
            <person name="Sorensen J.L."/>
            <person name="Fitzpatrick D.A."/>
            <person name="Frisvad J.C."/>
            <person name="Nielsen K.L."/>
        </authorList>
    </citation>
    <scope>NUCLEOTIDE SEQUENCE [LARGE SCALE GENOMIC DNA]</scope>
    <source>
        <strain evidence="4 5">IBT 35679</strain>
    </source>
</reference>
<organism evidence="4 5">
    <name type="scientific">Penicillium frequentans</name>
    <dbReference type="NCBI Taxonomy" id="3151616"/>
    <lineage>
        <taxon>Eukaryota</taxon>
        <taxon>Fungi</taxon>
        <taxon>Dikarya</taxon>
        <taxon>Ascomycota</taxon>
        <taxon>Pezizomycotina</taxon>
        <taxon>Eurotiomycetes</taxon>
        <taxon>Eurotiomycetidae</taxon>
        <taxon>Eurotiales</taxon>
        <taxon>Aspergillaceae</taxon>
        <taxon>Penicillium</taxon>
    </lineage>
</organism>
<comment type="similarity">
    <text evidence="3">Belongs to the class-III pyridoxal-phosphate-dependent aminotransferase family.</text>
</comment>
<evidence type="ECO:0000256" key="1">
    <source>
        <dbReference type="ARBA" id="ARBA00001933"/>
    </source>
</evidence>
<proteinExistence type="inferred from homology"/>
<dbReference type="AlphaFoldDB" id="A0AAD6D4Y7"/>
<dbReference type="Gene3D" id="3.90.1150.10">
    <property type="entry name" value="Aspartate Aminotransferase, domain 1"/>
    <property type="match status" value="1"/>
</dbReference>
<dbReference type="PANTHER" id="PTHR43713:SF3">
    <property type="entry name" value="GLUTAMATE-1-SEMIALDEHYDE 2,1-AMINOMUTASE 1, CHLOROPLASTIC-RELATED"/>
    <property type="match status" value="1"/>
</dbReference>
<comment type="cofactor">
    <cofactor evidence="1">
        <name>pyridoxal 5'-phosphate</name>
        <dbReference type="ChEBI" id="CHEBI:597326"/>
    </cofactor>
</comment>
<dbReference type="InterPro" id="IPR015424">
    <property type="entry name" value="PyrdxlP-dep_Trfase"/>
</dbReference>
<evidence type="ECO:0000256" key="3">
    <source>
        <dbReference type="RuleBase" id="RU003560"/>
    </source>
</evidence>
<dbReference type="InterPro" id="IPR015422">
    <property type="entry name" value="PyrdxlP-dep_Trfase_small"/>
</dbReference>
<dbReference type="InterPro" id="IPR005814">
    <property type="entry name" value="Aminotrans_3"/>
</dbReference>
<name>A0AAD6D4Y7_9EURO</name>
<dbReference type="GO" id="GO:0030170">
    <property type="term" value="F:pyridoxal phosphate binding"/>
    <property type="evidence" value="ECO:0007669"/>
    <property type="project" value="InterPro"/>
</dbReference>
<dbReference type="Gene3D" id="3.40.640.10">
    <property type="entry name" value="Type I PLP-dependent aspartate aminotransferase-like (Major domain)"/>
    <property type="match status" value="1"/>
</dbReference>
<dbReference type="Proteomes" id="UP001220324">
    <property type="component" value="Unassembled WGS sequence"/>
</dbReference>
<dbReference type="InterPro" id="IPR015421">
    <property type="entry name" value="PyrdxlP-dep_Trfase_major"/>
</dbReference>
<sequence>MSTESTQAKWDALLATHHQELTEEYISSNPHSQEAFNKAKRVLPGGNTRSVLYAVPFPLYTQSAHDAFITSIDGKEYVDFVSDFSACFFGHSHPTIVRAINGALEFGFSLGAITQKETDLAYKLKQRFHSVERVRYCNSGTEANIYAIATAKAFTRRSKVLVFQNGYHGGVLSFGTTSNTTNIPHEFIIGKFNNIEATEPLISPDLAVILVEPMQSAGGMQLASEEFLTFLRSAADKTGAVLIFDEVVTSRLHYNGLQGYFGIKPDMTTLGKYLGGGLSFGAFGGRDAIMSLFDPAKPQNDSPLQHSGTFNNNIFTMSAALAAADIVTPEEIQRINNLGDRLRQEGNQIIREAGFGSELVMIGFGSCIGLYSANDQKGVLRDCLYFSLLRVGIMIGRRGFLMLNIAHTDELIDRTLSALRNCISSIPTRDSKILS</sequence>
<accession>A0AAD6D4Y7</accession>
<evidence type="ECO:0000313" key="5">
    <source>
        <dbReference type="Proteomes" id="UP001220324"/>
    </source>
</evidence>
<evidence type="ECO:0008006" key="6">
    <source>
        <dbReference type="Google" id="ProtNLM"/>
    </source>
</evidence>
<keyword evidence="5" id="KW-1185">Reference proteome</keyword>
<protein>
    <recommendedName>
        <fullName evidence="6">Beta-phenylalanine transaminase</fullName>
    </recommendedName>
</protein>
<evidence type="ECO:0000256" key="2">
    <source>
        <dbReference type="ARBA" id="ARBA00022898"/>
    </source>
</evidence>
<comment type="caution">
    <text evidence="4">The sequence shown here is derived from an EMBL/GenBank/DDBJ whole genome shotgun (WGS) entry which is preliminary data.</text>
</comment>
<dbReference type="GO" id="GO:0008483">
    <property type="term" value="F:transaminase activity"/>
    <property type="evidence" value="ECO:0007669"/>
    <property type="project" value="InterPro"/>
</dbReference>
<dbReference type="PANTHER" id="PTHR43713">
    <property type="entry name" value="GLUTAMATE-1-SEMIALDEHYDE 2,1-AMINOMUTASE"/>
    <property type="match status" value="1"/>
</dbReference>
<gene>
    <name evidence="4" type="ORF">N7494_001848</name>
</gene>
<dbReference type="EMBL" id="JAQIZZ010000002">
    <property type="protein sequence ID" value="KAJ5552470.1"/>
    <property type="molecule type" value="Genomic_DNA"/>
</dbReference>
<keyword evidence="2 3" id="KW-0663">Pyridoxal phosphate</keyword>
<evidence type="ECO:0000313" key="4">
    <source>
        <dbReference type="EMBL" id="KAJ5552470.1"/>
    </source>
</evidence>